<keyword evidence="1" id="KW-0472">Membrane</keyword>
<dbReference type="EMBL" id="JWZT01002159">
    <property type="protein sequence ID" value="KII70170.1"/>
    <property type="molecule type" value="Genomic_DNA"/>
</dbReference>
<accession>A0A0C2N1E7</accession>
<protein>
    <submittedName>
        <fullName evidence="2">Uncharacterized protein</fullName>
    </submittedName>
</protein>
<evidence type="ECO:0000313" key="2">
    <source>
        <dbReference type="EMBL" id="KII70170.1"/>
    </source>
</evidence>
<dbReference type="Proteomes" id="UP000031668">
    <property type="component" value="Unassembled WGS sequence"/>
</dbReference>
<keyword evidence="3" id="KW-1185">Reference proteome</keyword>
<sequence>MDDRALCHKGKCTKSVCERFNKTKCSCEGKDSCMVCCQHSNLTGTCEPFKYKNTNETKYVPQGLGCEINKMAGICHDNGRCQPFLIVSPIIKALQSIISGKYQEKIKNYLFNSLEMFVCLFGLLVSVFSTLSRTMVVQNYKILKNIVMNNPLGHDLKEE</sequence>
<proteinExistence type="predicted"/>
<keyword evidence="1" id="KW-0812">Transmembrane</keyword>
<comment type="caution">
    <text evidence="2">The sequence shown here is derived from an EMBL/GenBank/DDBJ whole genome shotgun (WGS) entry which is preliminary data.</text>
</comment>
<dbReference type="AlphaFoldDB" id="A0A0C2N1E7"/>
<gene>
    <name evidence="2" type="ORF">RF11_01623</name>
</gene>
<evidence type="ECO:0000256" key="1">
    <source>
        <dbReference type="SAM" id="Phobius"/>
    </source>
</evidence>
<reference evidence="2 3" key="1">
    <citation type="journal article" date="2014" name="Genome Biol. Evol.">
        <title>The genome of the myxosporean Thelohanellus kitauei shows adaptations to nutrient acquisition within its fish host.</title>
        <authorList>
            <person name="Yang Y."/>
            <person name="Xiong J."/>
            <person name="Zhou Z."/>
            <person name="Huo F."/>
            <person name="Miao W."/>
            <person name="Ran C."/>
            <person name="Liu Y."/>
            <person name="Zhang J."/>
            <person name="Feng J."/>
            <person name="Wang M."/>
            <person name="Wang M."/>
            <person name="Wang L."/>
            <person name="Yao B."/>
        </authorList>
    </citation>
    <scope>NUCLEOTIDE SEQUENCE [LARGE SCALE GENOMIC DNA]</scope>
    <source>
        <strain evidence="2">Wuqing</strain>
    </source>
</reference>
<name>A0A0C2N1E7_THEKT</name>
<organism evidence="2 3">
    <name type="scientific">Thelohanellus kitauei</name>
    <name type="common">Myxosporean</name>
    <dbReference type="NCBI Taxonomy" id="669202"/>
    <lineage>
        <taxon>Eukaryota</taxon>
        <taxon>Metazoa</taxon>
        <taxon>Cnidaria</taxon>
        <taxon>Myxozoa</taxon>
        <taxon>Myxosporea</taxon>
        <taxon>Bivalvulida</taxon>
        <taxon>Platysporina</taxon>
        <taxon>Myxobolidae</taxon>
        <taxon>Thelohanellus</taxon>
    </lineage>
</organism>
<evidence type="ECO:0000313" key="3">
    <source>
        <dbReference type="Proteomes" id="UP000031668"/>
    </source>
</evidence>
<keyword evidence="1" id="KW-1133">Transmembrane helix</keyword>
<feature type="transmembrane region" description="Helical" evidence="1">
    <location>
        <begin position="109"/>
        <end position="131"/>
    </location>
</feature>